<dbReference type="GO" id="GO:0007596">
    <property type="term" value="P:blood coagulation"/>
    <property type="evidence" value="ECO:0007669"/>
    <property type="project" value="Ensembl"/>
</dbReference>
<feature type="compositionally biased region" description="Polar residues" evidence="1">
    <location>
        <begin position="461"/>
        <end position="475"/>
    </location>
</feature>
<evidence type="ECO:0000313" key="4">
    <source>
        <dbReference type="Ensembl" id="ENSCPRP00005015347.1"/>
    </source>
</evidence>
<feature type="region of interest" description="Disordered" evidence="1">
    <location>
        <begin position="321"/>
        <end position="412"/>
    </location>
</feature>
<gene>
    <name evidence="4" type="primary">HPS4</name>
</gene>
<sequence>MANSVLSEPNSGAWWNYFFLYDSSKVKEEGDPTRAGICYFYPSQTLLDQQELLCGQIAGVVRCIVEISSVPPSLIRLRKLKFAVRLDGEYLWVLGCAVELPDISCKHFLDHLIGLFQFYNGPVCQAYTAFSQEELSKQWDQYIDHIQKNTSDLHRIFNSLWHLDKTKVTPQAADVQPRSPLTQGAGIPLLHRCISVRSHLWLVPWGNCHLCFLHIGGPPAAAEGGPHLTDLPALSSCPGRLHPLQGSSGHSSGDVLQDHDPPLPPGVCLLPVFLTEEESAALWDFPVEWMTSLPVSPASAKAAPRSRAFSDPMGIKETLASTSVRETAWDPPGAGVAVSIPDSPCPSGFPEPPASTGDAHPGALSNWSPEESSAAGDAAAASPGEQGALPGNSGHSAAEHAQDTDASSALTDSAAPCAQGREDQNMTVLGTTPEAEPCFLQRCHAASSSFATGSTSKELSSSIWSQPHSQGTTSHGRLPGVGVGVPSNEPSLSDPAPNAEGSEQQLPAGDHGGSQGPGTVELYETVVEGASSPGSRATGSADPTRCPAKPAALVKMVLYVHSIRGLVLSLLAEEQLGADTGAIEEVYHSSLASLNGLEVHLKETWPRDPAATKATYSFTHYDCIQNVLAANLPPAAGAQDQHFLRAASLIHADFAQLPAVSEMIVRNACTAVYACRSPVQETYFQQLGVPPRNSGAPNPRDSAFSLPGKAKQKLLKHGVNLL</sequence>
<feature type="region of interest" description="Disordered" evidence="1">
    <location>
        <begin position="461"/>
        <end position="519"/>
    </location>
</feature>
<reference evidence="4" key="1">
    <citation type="submission" date="2025-08" db="UniProtKB">
        <authorList>
            <consortium name="Ensembl"/>
        </authorList>
    </citation>
    <scope>IDENTIFICATION</scope>
</reference>
<dbReference type="GO" id="GO:0005085">
    <property type="term" value="F:guanyl-nucleotide exchange factor activity"/>
    <property type="evidence" value="ECO:0007669"/>
    <property type="project" value="Ensembl"/>
</dbReference>
<dbReference type="AlphaFoldDB" id="A0A7M4EUV4"/>
<dbReference type="GO" id="GO:0050821">
    <property type="term" value="P:protein stabilization"/>
    <property type="evidence" value="ECO:0007669"/>
    <property type="project" value="Ensembl"/>
</dbReference>
<dbReference type="GeneTree" id="ENSGT00390000007349"/>
<dbReference type="GO" id="GO:0042827">
    <property type="term" value="C:platelet dense granule"/>
    <property type="evidence" value="ECO:0007669"/>
    <property type="project" value="Ensembl"/>
</dbReference>
<protein>
    <submittedName>
        <fullName evidence="4">HPS4 biosis of lysosomal organelles complex 3 subunit 2</fullName>
    </submittedName>
</protein>
<dbReference type="Proteomes" id="UP000594220">
    <property type="component" value="Unplaced"/>
</dbReference>
<evidence type="ECO:0000259" key="3">
    <source>
        <dbReference type="Pfam" id="PF19033"/>
    </source>
</evidence>
<proteinExistence type="predicted"/>
<dbReference type="GO" id="GO:0042470">
    <property type="term" value="C:melanosome"/>
    <property type="evidence" value="ECO:0007669"/>
    <property type="project" value="Ensembl"/>
</dbReference>
<dbReference type="GO" id="GO:0031267">
    <property type="term" value="F:small GTPase binding"/>
    <property type="evidence" value="ECO:0007669"/>
    <property type="project" value="Ensembl"/>
</dbReference>
<feature type="compositionally biased region" description="Low complexity" evidence="1">
    <location>
        <begin position="368"/>
        <end position="385"/>
    </location>
</feature>
<dbReference type="GO" id="GO:0006605">
    <property type="term" value="P:protein targeting"/>
    <property type="evidence" value="ECO:0007669"/>
    <property type="project" value="Ensembl"/>
</dbReference>
<feature type="domain" description="CCZ1/INTU/HPS4 third Longin" evidence="3">
    <location>
        <begin position="613"/>
        <end position="713"/>
    </location>
</feature>
<keyword evidence="5" id="KW-1185">Reference proteome</keyword>
<dbReference type="Pfam" id="PF19031">
    <property type="entry name" value="Intu_longin_1"/>
    <property type="match status" value="1"/>
</dbReference>
<dbReference type="InterPro" id="IPR043987">
    <property type="entry name" value="CCZ1/INTU/HSP4_longin_1"/>
</dbReference>
<evidence type="ECO:0000259" key="2">
    <source>
        <dbReference type="Pfam" id="PF19031"/>
    </source>
</evidence>
<dbReference type="Ensembl" id="ENSCPRT00005018010.1">
    <property type="protein sequence ID" value="ENSCPRP00005015347.1"/>
    <property type="gene ID" value="ENSCPRG00005010767.1"/>
</dbReference>
<dbReference type="GO" id="GO:0031085">
    <property type="term" value="C:BLOC-3 complex"/>
    <property type="evidence" value="ECO:0007669"/>
    <property type="project" value="Ensembl"/>
</dbReference>
<accession>A0A7M4EUV4</accession>
<dbReference type="GO" id="GO:0005765">
    <property type="term" value="C:lysosomal membrane"/>
    <property type="evidence" value="ECO:0007669"/>
    <property type="project" value="TreeGrafter"/>
</dbReference>
<reference evidence="4" key="2">
    <citation type="submission" date="2025-09" db="UniProtKB">
        <authorList>
            <consortium name="Ensembl"/>
        </authorList>
    </citation>
    <scope>IDENTIFICATION</scope>
</reference>
<evidence type="ECO:0000313" key="5">
    <source>
        <dbReference type="Proteomes" id="UP000594220"/>
    </source>
</evidence>
<name>A0A7M4EUV4_CROPO</name>
<dbReference type="InterPro" id="IPR043989">
    <property type="entry name" value="CCZ1/INTU/HSP4_longin_3"/>
</dbReference>
<dbReference type="Pfam" id="PF19033">
    <property type="entry name" value="Intu_longin_3"/>
    <property type="match status" value="1"/>
</dbReference>
<dbReference type="GO" id="GO:1903232">
    <property type="term" value="P:melanosome assembly"/>
    <property type="evidence" value="ECO:0007669"/>
    <property type="project" value="Ensembl"/>
</dbReference>
<feature type="compositionally biased region" description="Pro residues" evidence="1">
    <location>
        <begin position="343"/>
        <end position="353"/>
    </location>
</feature>
<dbReference type="GO" id="GO:0042803">
    <property type="term" value="F:protein homodimerization activity"/>
    <property type="evidence" value="ECO:0007669"/>
    <property type="project" value="Ensembl"/>
</dbReference>
<feature type="domain" description="CCZ1/INTU/HSP4 first Longin" evidence="2">
    <location>
        <begin position="15"/>
        <end position="121"/>
    </location>
</feature>
<dbReference type="PANTHER" id="PTHR14407:SF9">
    <property type="entry name" value="BLOC-3 COMPLEX MEMBER HPS4"/>
    <property type="match status" value="1"/>
</dbReference>
<organism evidence="4 5">
    <name type="scientific">Crocodylus porosus</name>
    <name type="common">Saltwater crocodile</name>
    <name type="synonym">Estuarine crocodile</name>
    <dbReference type="NCBI Taxonomy" id="8502"/>
    <lineage>
        <taxon>Eukaryota</taxon>
        <taxon>Metazoa</taxon>
        <taxon>Chordata</taxon>
        <taxon>Craniata</taxon>
        <taxon>Vertebrata</taxon>
        <taxon>Euteleostomi</taxon>
        <taxon>Archelosauria</taxon>
        <taxon>Archosauria</taxon>
        <taxon>Crocodylia</taxon>
        <taxon>Longirostres</taxon>
        <taxon>Crocodylidae</taxon>
        <taxon>Crocodylus</taxon>
    </lineage>
</organism>
<evidence type="ECO:0000256" key="1">
    <source>
        <dbReference type="SAM" id="MobiDB-lite"/>
    </source>
</evidence>
<dbReference type="GO" id="GO:0016192">
    <property type="term" value="P:vesicle-mediated transport"/>
    <property type="evidence" value="ECO:0007669"/>
    <property type="project" value="InterPro"/>
</dbReference>
<dbReference type="OMA" id="YACCSPV"/>
<dbReference type="InterPro" id="IPR026091">
    <property type="entry name" value="HPS4"/>
</dbReference>
<dbReference type="GO" id="GO:0030318">
    <property type="term" value="P:melanocyte differentiation"/>
    <property type="evidence" value="ECO:0007669"/>
    <property type="project" value="Ensembl"/>
</dbReference>
<dbReference type="PANTHER" id="PTHR14407">
    <property type="entry name" value="HERMANSKY-PUDLAK SYNDROME 4 PROTEIN LIGHT-EAR PROTEIN-RELATED"/>
    <property type="match status" value="1"/>
</dbReference>
<dbReference type="GO" id="GO:0007040">
    <property type="term" value="P:lysosome organization"/>
    <property type="evidence" value="ECO:0007669"/>
    <property type="project" value="Ensembl"/>
</dbReference>